<dbReference type="InterPro" id="IPR006110">
    <property type="entry name" value="Pol_omega/Rpo6/RPB6"/>
</dbReference>
<dbReference type="GO" id="GO:0006366">
    <property type="term" value="P:transcription by RNA polymerase II"/>
    <property type="evidence" value="ECO:0007669"/>
    <property type="project" value="TreeGrafter"/>
</dbReference>
<dbReference type="InterPro" id="IPR036161">
    <property type="entry name" value="RPB6/omega-like_sf"/>
</dbReference>
<proteinExistence type="predicted"/>
<evidence type="ECO:0000256" key="2">
    <source>
        <dbReference type="ARBA" id="ARBA00023163"/>
    </source>
</evidence>
<dbReference type="SUPFAM" id="SSF63562">
    <property type="entry name" value="RPB6/omega subunit-like"/>
    <property type="match status" value="1"/>
</dbReference>
<dbReference type="PANTHER" id="PTHR47227:SF5">
    <property type="entry name" value="DNA-DIRECTED RNA POLYMERASES I, II, AND III SUBUNIT RPABC2"/>
    <property type="match status" value="1"/>
</dbReference>
<evidence type="ECO:0008006" key="6">
    <source>
        <dbReference type="Google" id="ProtNLM"/>
    </source>
</evidence>
<dbReference type="SMART" id="SM01409">
    <property type="entry name" value="RNA_pol_Rpb6"/>
    <property type="match status" value="1"/>
</dbReference>
<keyword evidence="2" id="KW-0804">Transcription</keyword>
<dbReference type="Pfam" id="PF01192">
    <property type="entry name" value="RNA_pol_Rpb6"/>
    <property type="match status" value="1"/>
</dbReference>
<name>L1J4I8_GUITC</name>
<sequence>MTSEARRKQKRQTMPYMTKYERTRILGIRALQISMNAPVMVPVDKETDPLKIATKELIAGKVPFIIRRHLPNGSSEDWAVNELIIEHVSLTDRYQ</sequence>
<dbReference type="eggNOG" id="KOG3405">
    <property type="taxonomic scope" value="Eukaryota"/>
</dbReference>
<dbReference type="HOGENOM" id="CLU_112527_2_1_1"/>
<evidence type="ECO:0000313" key="4">
    <source>
        <dbReference type="EnsemblProtists" id="EKX43443"/>
    </source>
</evidence>
<gene>
    <name evidence="3" type="ORF">GUITHDRAFT_73062</name>
</gene>
<dbReference type="NCBIfam" id="NF002207">
    <property type="entry name" value="PRK01099.1-2"/>
    <property type="match status" value="1"/>
</dbReference>
<evidence type="ECO:0000256" key="1">
    <source>
        <dbReference type="ARBA" id="ARBA00022478"/>
    </source>
</evidence>
<dbReference type="GeneID" id="17300101"/>
<reference evidence="5" key="2">
    <citation type="submission" date="2012-11" db="EMBL/GenBank/DDBJ databases">
        <authorList>
            <person name="Kuo A."/>
            <person name="Curtis B.A."/>
            <person name="Tanifuji G."/>
            <person name="Burki F."/>
            <person name="Gruber A."/>
            <person name="Irimia M."/>
            <person name="Maruyama S."/>
            <person name="Arias M.C."/>
            <person name="Ball S.G."/>
            <person name="Gile G.H."/>
            <person name="Hirakawa Y."/>
            <person name="Hopkins J.F."/>
            <person name="Rensing S.A."/>
            <person name="Schmutz J."/>
            <person name="Symeonidi A."/>
            <person name="Elias M."/>
            <person name="Eveleigh R.J."/>
            <person name="Herman E.K."/>
            <person name="Klute M.J."/>
            <person name="Nakayama T."/>
            <person name="Obornik M."/>
            <person name="Reyes-Prieto A."/>
            <person name="Armbrust E.V."/>
            <person name="Aves S.J."/>
            <person name="Beiko R.G."/>
            <person name="Coutinho P."/>
            <person name="Dacks J.B."/>
            <person name="Durnford D.G."/>
            <person name="Fast N.M."/>
            <person name="Green B.R."/>
            <person name="Grisdale C."/>
            <person name="Hempe F."/>
            <person name="Henrissat B."/>
            <person name="Hoppner M.P."/>
            <person name="Ishida K.-I."/>
            <person name="Kim E."/>
            <person name="Koreny L."/>
            <person name="Kroth P.G."/>
            <person name="Liu Y."/>
            <person name="Malik S.-B."/>
            <person name="Maier U.G."/>
            <person name="McRose D."/>
            <person name="Mock T."/>
            <person name="Neilson J.A."/>
            <person name="Onodera N.T."/>
            <person name="Poole A.M."/>
            <person name="Pritham E.J."/>
            <person name="Richards T.A."/>
            <person name="Rocap G."/>
            <person name="Roy S.W."/>
            <person name="Sarai C."/>
            <person name="Schaack S."/>
            <person name="Shirato S."/>
            <person name="Slamovits C.H."/>
            <person name="Spencer D.F."/>
            <person name="Suzuki S."/>
            <person name="Worden A.Z."/>
            <person name="Zauner S."/>
            <person name="Barry K."/>
            <person name="Bell C."/>
            <person name="Bharti A.K."/>
            <person name="Crow J.A."/>
            <person name="Grimwood J."/>
            <person name="Kramer R."/>
            <person name="Lindquist E."/>
            <person name="Lucas S."/>
            <person name="Salamov A."/>
            <person name="McFadden G.I."/>
            <person name="Lane C.E."/>
            <person name="Keeling P.J."/>
            <person name="Gray M.W."/>
            <person name="Grigoriev I.V."/>
            <person name="Archibald J.M."/>
        </authorList>
    </citation>
    <scope>NUCLEOTIDE SEQUENCE</scope>
    <source>
        <strain evidence="5">CCMP2712</strain>
    </source>
</reference>
<dbReference type="STRING" id="905079.L1J4I8"/>
<evidence type="ECO:0000313" key="3">
    <source>
        <dbReference type="EMBL" id="EKX43443.1"/>
    </source>
</evidence>
<dbReference type="NCBIfam" id="NF002208">
    <property type="entry name" value="PRK01099.1-3"/>
    <property type="match status" value="1"/>
</dbReference>
<keyword evidence="5" id="KW-1185">Reference proteome</keyword>
<dbReference type="GO" id="GO:0005665">
    <property type="term" value="C:RNA polymerase II, core complex"/>
    <property type="evidence" value="ECO:0007669"/>
    <property type="project" value="TreeGrafter"/>
</dbReference>
<dbReference type="PIRSF" id="PIRSF000778">
    <property type="entry name" value="RpoK/RPB6"/>
    <property type="match status" value="1"/>
</dbReference>
<dbReference type="PaxDb" id="55529-EKX43443"/>
<dbReference type="RefSeq" id="XP_005830423.1">
    <property type="nucleotide sequence ID" value="XM_005830366.1"/>
</dbReference>
<dbReference type="InterPro" id="IPR020708">
    <property type="entry name" value="DNA-dir_RNA_polK_14-18kDa_CS"/>
</dbReference>
<dbReference type="GO" id="GO:0003677">
    <property type="term" value="F:DNA binding"/>
    <property type="evidence" value="ECO:0007669"/>
    <property type="project" value="InterPro"/>
</dbReference>
<keyword evidence="1" id="KW-0240">DNA-directed RNA polymerase</keyword>
<dbReference type="InterPro" id="IPR006111">
    <property type="entry name" value="Rpo6/Rpb6"/>
</dbReference>
<reference evidence="3 5" key="1">
    <citation type="journal article" date="2012" name="Nature">
        <title>Algal genomes reveal evolutionary mosaicism and the fate of nucleomorphs.</title>
        <authorList>
            <consortium name="DOE Joint Genome Institute"/>
            <person name="Curtis B.A."/>
            <person name="Tanifuji G."/>
            <person name="Burki F."/>
            <person name="Gruber A."/>
            <person name="Irimia M."/>
            <person name="Maruyama S."/>
            <person name="Arias M.C."/>
            <person name="Ball S.G."/>
            <person name="Gile G.H."/>
            <person name="Hirakawa Y."/>
            <person name="Hopkins J.F."/>
            <person name="Kuo A."/>
            <person name="Rensing S.A."/>
            <person name="Schmutz J."/>
            <person name="Symeonidi A."/>
            <person name="Elias M."/>
            <person name="Eveleigh R.J."/>
            <person name="Herman E.K."/>
            <person name="Klute M.J."/>
            <person name="Nakayama T."/>
            <person name="Obornik M."/>
            <person name="Reyes-Prieto A."/>
            <person name="Armbrust E.V."/>
            <person name="Aves S.J."/>
            <person name="Beiko R.G."/>
            <person name="Coutinho P."/>
            <person name="Dacks J.B."/>
            <person name="Durnford D.G."/>
            <person name="Fast N.M."/>
            <person name="Green B.R."/>
            <person name="Grisdale C.J."/>
            <person name="Hempel F."/>
            <person name="Henrissat B."/>
            <person name="Hoppner M.P."/>
            <person name="Ishida K."/>
            <person name="Kim E."/>
            <person name="Koreny L."/>
            <person name="Kroth P.G."/>
            <person name="Liu Y."/>
            <person name="Malik S.B."/>
            <person name="Maier U.G."/>
            <person name="McRose D."/>
            <person name="Mock T."/>
            <person name="Neilson J.A."/>
            <person name="Onodera N.T."/>
            <person name="Poole A.M."/>
            <person name="Pritham E.J."/>
            <person name="Richards T.A."/>
            <person name="Rocap G."/>
            <person name="Roy S.W."/>
            <person name="Sarai C."/>
            <person name="Schaack S."/>
            <person name="Shirato S."/>
            <person name="Slamovits C.H."/>
            <person name="Spencer D.F."/>
            <person name="Suzuki S."/>
            <person name="Worden A.Z."/>
            <person name="Zauner S."/>
            <person name="Barry K."/>
            <person name="Bell C."/>
            <person name="Bharti A.K."/>
            <person name="Crow J.A."/>
            <person name="Grimwood J."/>
            <person name="Kramer R."/>
            <person name="Lindquist E."/>
            <person name="Lucas S."/>
            <person name="Salamov A."/>
            <person name="McFadden G.I."/>
            <person name="Lane C.E."/>
            <person name="Keeling P.J."/>
            <person name="Gray M.W."/>
            <person name="Grigoriev I.V."/>
            <person name="Archibald J.M."/>
        </authorList>
    </citation>
    <scope>NUCLEOTIDE SEQUENCE</scope>
    <source>
        <strain evidence="3 5">CCMP2712</strain>
    </source>
</reference>
<protein>
    <recommendedName>
        <fullName evidence="6">DNA-directed RNA polymerase</fullName>
    </recommendedName>
</protein>
<dbReference type="Proteomes" id="UP000011087">
    <property type="component" value="Unassembled WGS sequence"/>
</dbReference>
<dbReference type="KEGG" id="gtt:GUITHDRAFT_73062"/>
<dbReference type="GO" id="GO:0005736">
    <property type="term" value="C:RNA polymerase I complex"/>
    <property type="evidence" value="ECO:0007669"/>
    <property type="project" value="TreeGrafter"/>
</dbReference>
<dbReference type="GO" id="GO:0003899">
    <property type="term" value="F:DNA-directed RNA polymerase activity"/>
    <property type="evidence" value="ECO:0007669"/>
    <property type="project" value="InterPro"/>
</dbReference>
<dbReference type="PANTHER" id="PTHR47227">
    <property type="entry name" value="DNA-DIRECTED RNA POLYMERASE SUBUNIT K"/>
    <property type="match status" value="1"/>
</dbReference>
<dbReference type="OrthoDB" id="259769at2759"/>
<dbReference type="PROSITE" id="PS01111">
    <property type="entry name" value="RNA_POL_K_14KD"/>
    <property type="match status" value="1"/>
</dbReference>
<reference evidence="4" key="3">
    <citation type="submission" date="2016-03" db="UniProtKB">
        <authorList>
            <consortium name="EnsemblProtists"/>
        </authorList>
    </citation>
    <scope>IDENTIFICATION</scope>
</reference>
<organism evidence="3">
    <name type="scientific">Guillardia theta (strain CCMP2712)</name>
    <name type="common">Cryptophyte</name>
    <dbReference type="NCBI Taxonomy" id="905079"/>
    <lineage>
        <taxon>Eukaryota</taxon>
        <taxon>Cryptophyceae</taxon>
        <taxon>Pyrenomonadales</taxon>
        <taxon>Geminigeraceae</taxon>
        <taxon>Guillardia</taxon>
    </lineage>
</organism>
<evidence type="ECO:0000313" key="5">
    <source>
        <dbReference type="Proteomes" id="UP000011087"/>
    </source>
</evidence>
<dbReference type="EnsemblProtists" id="EKX43443">
    <property type="protein sequence ID" value="EKX43443"/>
    <property type="gene ID" value="GUITHDRAFT_73062"/>
</dbReference>
<dbReference type="AlphaFoldDB" id="L1J4I8"/>
<dbReference type="EMBL" id="JH993010">
    <property type="protein sequence ID" value="EKX43443.1"/>
    <property type="molecule type" value="Genomic_DNA"/>
</dbReference>
<dbReference type="Gene3D" id="3.90.940.10">
    <property type="match status" value="1"/>
</dbReference>
<dbReference type="GO" id="GO:0006360">
    <property type="term" value="P:transcription by RNA polymerase I"/>
    <property type="evidence" value="ECO:0007669"/>
    <property type="project" value="TreeGrafter"/>
</dbReference>
<dbReference type="GO" id="GO:0042797">
    <property type="term" value="P:tRNA transcription by RNA polymerase III"/>
    <property type="evidence" value="ECO:0007669"/>
    <property type="project" value="TreeGrafter"/>
</dbReference>
<accession>L1J4I8</accession>
<dbReference type="GO" id="GO:0005666">
    <property type="term" value="C:RNA polymerase III complex"/>
    <property type="evidence" value="ECO:0007669"/>
    <property type="project" value="TreeGrafter"/>
</dbReference>
<dbReference type="OMA" id="MWHIAIH"/>